<reference evidence="2" key="1">
    <citation type="submission" date="2021-04" db="EMBL/GenBank/DDBJ databases">
        <authorList>
            <consortium name="Wellcome Sanger Institute Data Sharing"/>
        </authorList>
    </citation>
    <scope>NUCLEOTIDE SEQUENCE [LARGE SCALE GENOMIC DNA]</scope>
</reference>
<dbReference type="GO" id="GO:0016020">
    <property type="term" value="C:membrane"/>
    <property type="evidence" value="ECO:0007669"/>
    <property type="project" value="TreeGrafter"/>
</dbReference>
<keyword evidence="1" id="KW-0472">Membrane</keyword>
<evidence type="ECO:0000313" key="2">
    <source>
        <dbReference type="Ensembl" id="ENSATEP00000017727.2"/>
    </source>
</evidence>
<reference evidence="2" key="3">
    <citation type="submission" date="2025-09" db="UniProtKB">
        <authorList>
            <consortium name="Ensembl"/>
        </authorList>
    </citation>
    <scope>IDENTIFICATION</scope>
</reference>
<dbReference type="InterPro" id="IPR029255">
    <property type="entry name" value="CLN6"/>
</dbReference>
<dbReference type="AlphaFoldDB" id="A0A3Q1I881"/>
<keyword evidence="3" id="KW-1185">Reference proteome</keyword>
<dbReference type="GO" id="GO:0005783">
    <property type="term" value="C:endoplasmic reticulum"/>
    <property type="evidence" value="ECO:0007669"/>
    <property type="project" value="TreeGrafter"/>
</dbReference>
<name>A0A3Q1I881_ANATE</name>
<evidence type="ECO:0000256" key="1">
    <source>
        <dbReference type="SAM" id="Phobius"/>
    </source>
</evidence>
<evidence type="ECO:0000313" key="3">
    <source>
        <dbReference type="Proteomes" id="UP000265040"/>
    </source>
</evidence>
<dbReference type="Pfam" id="PF15156">
    <property type="entry name" value="CLN6"/>
    <property type="match status" value="1"/>
</dbReference>
<keyword evidence="1" id="KW-1133">Transmembrane helix</keyword>
<reference evidence="2" key="2">
    <citation type="submission" date="2025-08" db="UniProtKB">
        <authorList>
            <consortium name="Ensembl"/>
        </authorList>
    </citation>
    <scope>IDENTIFICATION</scope>
</reference>
<dbReference type="GeneTree" id="ENSGT00400000022240"/>
<accession>A0A3Q1I881</accession>
<protein>
    <submittedName>
        <fullName evidence="2">Uncharacterized protein</fullName>
    </submittedName>
</protein>
<dbReference type="PANTHER" id="PTHR16244">
    <property type="entry name" value="CEROID-LIPOFUSCINOSIS NEURONAL PROTEIN 6"/>
    <property type="match status" value="1"/>
</dbReference>
<dbReference type="InParanoid" id="A0A3Q1I881"/>
<dbReference type="OrthoDB" id="9970199at2759"/>
<organism evidence="2 3">
    <name type="scientific">Anabas testudineus</name>
    <name type="common">Climbing perch</name>
    <name type="synonym">Anthias testudineus</name>
    <dbReference type="NCBI Taxonomy" id="64144"/>
    <lineage>
        <taxon>Eukaryota</taxon>
        <taxon>Metazoa</taxon>
        <taxon>Chordata</taxon>
        <taxon>Craniata</taxon>
        <taxon>Vertebrata</taxon>
        <taxon>Euteleostomi</taxon>
        <taxon>Actinopterygii</taxon>
        <taxon>Neopterygii</taxon>
        <taxon>Teleostei</taxon>
        <taxon>Neoteleostei</taxon>
        <taxon>Acanthomorphata</taxon>
        <taxon>Anabantaria</taxon>
        <taxon>Anabantiformes</taxon>
        <taxon>Anabantoidei</taxon>
        <taxon>Anabantidae</taxon>
        <taxon>Anabas</taxon>
    </lineage>
</organism>
<proteinExistence type="predicted"/>
<feature type="transmembrane region" description="Helical" evidence="1">
    <location>
        <begin position="67"/>
        <end position="88"/>
    </location>
</feature>
<dbReference type="PANTHER" id="PTHR16244:SF2">
    <property type="entry name" value="CEROID-LIPOFUSCINOSIS NEURONAL PROTEIN 6"/>
    <property type="match status" value="1"/>
</dbReference>
<dbReference type="Ensembl" id="ENSATET00000018023.2">
    <property type="protein sequence ID" value="ENSATEP00000017727.2"/>
    <property type="gene ID" value="ENSATEG00000012236.2"/>
</dbReference>
<dbReference type="GO" id="GO:0007040">
    <property type="term" value="P:lysosome organization"/>
    <property type="evidence" value="ECO:0007669"/>
    <property type="project" value="TreeGrafter"/>
</dbReference>
<keyword evidence="1" id="KW-0812">Transmembrane</keyword>
<sequence>SGCFCQRKQEERIPAAAWMLMVPNAAYFWYLITEGQTFILFIFTFFAMSATVMHHRRRGLVPDSNGLFMLCSFSAALFLVAVWVTLLWNDGILRKKHPGLIYVPQPCAVYTLHLCQSVRHNI</sequence>
<feature type="transmembrane region" description="Helical" evidence="1">
    <location>
        <begin position="38"/>
        <end position="55"/>
    </location>
</feature>
<dbReference type="Proteomes" id="UP000265040">
    <property type="component" value="Chromosome 6"/>
</dbReference>